<accession>A0A347WAF3</accession>
<feature type="transmembrane region" description="Helical" evidence="9">
    <location>
        <begin position="152"/>
        <end position="175"/>
    </location>
</feature>
<feature type="transmembrane region" description="Helical" evidence="9">
    <location>
        <begin position="182"/>
        <end position="202"/>
    </location>
</feature>
<dbReference type="OrthoDB" id="5493835at2"/>
<name>A0A347WAF3_9PROT</name>
<dbReference type="GO" id="GO:0000030">
    <property type="term" value="F:mannosyltransferase activity"/>
    <property type="evidence" value="ECO:0007669"/>
    <property type="project" value="TreeGrafter"/>
</dbReference>
<evidence type="ECO:0000256" key="7">
    <source>
        <dbReference type="ARBA" id="ARBA00022989"/>
    </source>
</evidence>
<proteinExistence type="predicted"/>
<keyword evidence="5 9" id="KW-0812">Transmembrane</keyword>
<dbReference type="KEGG" id="ksc:CD178_01049"/>
<evidence type="ECO:0000256" key="3">
    <source>
        <dbReference type="ARBA" id="ARBA00022676"/>
    </source>
</evidence>
<feature type="transmembrane region" description="Helical" evidence="9">
    <location>
        <begin position="93"/>
        <end position="116"/>
    </location>
</feature>
<evidence type="ECO:0000256" key="9">
    <source>
        <dbReference type="SAM" id="Phobius"/>
    </source>
</evidence>
<keyword evidence="11" id="KW-1185">Reference proteome</keyword>
<evidence type="ECO:0000256" key="5">
    <source>
        <dbReference type="ARBA" id="ARBA00022692"/>
    </source>
</evidence>
<feature type="transmembrane region" description="Helical" evidence="9">
    <location>
        <begin position="303"/>
        <end position="320"/>
    </location>
</feature>
<evidence type="ECO:0000256" key="1">
    <source>
        <dbReference type="ARBA" id="ARBA00004127"/>
    </source>
</evidence>
<evidence type="ECO:0000256" key="6">
    <source>
        <dbReference type="ARBA" id="ARBA00022824"/>
    </source>
</evidence>
<feature type="transmembrane region" description="Helical" evidence="9">
    <location>
        <begin position="327"/>
        <end position="344"/>
    </location>
</feature>
<evidence type="ECO:0000313" key="11">
    <source>
        <dbReference type="Proteomes" id="UP000264120"/>
    </source>
</evidence>
<feature type="transmembrane region" description="Helical" evidence="9">
    <location>
        <begin position="356"/>
        <end position="372"/>
    </location>
</feature>
<dbReference type="AlphaFoldDB" id="A0A347WAF3"/>
<protein>
    <submittedName>
        <fullName evidence="10">Alg9-like mannosyltransferase family protein</fullName>
    </submittedName>
</protein>
<evidence type="ECO:0000256" key="4">
    <source>
        <dbReference type="ARBA" id="ARBA00022679"/>
    </source>
</evidence>
<evidence type="ECO:0000256" key="2">
    <source>
        <dbReference type="ARBA" id="ARBA00004586"/>
    </source>
</evidence>
<dbReference type="RefSeq" id="WP_118962638.1">
    <property type="nucleotide sequence ID" value="NZ_CP023036.1"/>
</dbReference>
<dbReference type="InterPro" id="IPR005599">
    <property type="entry name" value="GPI_mannosylTrfase"/>
</dbReference>
<keyword evidence="6" id="KW-0256">Endoplasmic reticulum</keyword>
<keyword evidence="8 9" id="KW-0472">Membrane</keyword>
<dbReference type="Pfam" id="PF03901">
    <property type="entry name" value="Glyco_transf_22"/>
    <property type="match status" value="2"/>
</dbReference>
<feature type="transmembrane region" description="Helical" evidence="9">
    <location>
        <begin position="12"/>
        <end position="33"/>
    </location>
</feature>
<dbReference type="Proteomes" id="UP000264120">
    <property type="component" value="Chromosome"/>
</dbReference>
<evidence type="ECO:0000313" key="10">
    <source>
        <dbReference type="EMBL" id="AXY21846.1"/>
    </source>
</evidence>
<evidence type="ECO:0000256" key="8">
    <source>
        <dbReference type="ARBA" id="ARBA00023136"/>
    </source>
</evidence>
<organism evidence="10 11">
    <name type="scientific">Komagataeibacter saccharivorans</name>
    <dbReference type="NCBI Taxonomy" id="265959"/>
    <lineage>
        <taxon>Bacteria</taxon>
        <taxon>Pseudomonadati</taxon>
        <taxon>Pseudomonadota</taxon>
        <taxon>Alphaproteobacteria</taxon>
        <taxon>Acetobacterales</taxon>
        <taxon>Acetobacteraceae</taxon>
        <taxon>Komagataeibacter</taxon>
    </lineage>
</organism>
<feature type="transmembrane region" description="Helical" evidence="9">
    <location>
        <begin position="123"/>
        <end position="140"/>
    </location>
</feature>
<comment type="subcellular location">
    <subcellularLocation>
        <location evidence="1">Endomembrane system</location>
        <topology evidence="1">Multi-pass membrane protein</topology>
    </subcellularLocation>
    <subcellularLocation>
        <location evidence="2">Endoplasmic reticulum membrane</location>
    </subcellularLocation>
</comment>
<feature type="transmembrane region" description="Helical" evidence="9">
    <location>
        <begin position="222"/>
        <end position="241"/>
    </location>
</feature>
<gene>
    <name evidence="10" type="ORF">CD178_01049</name>
</gene>
<dbReference type="PANTHER" id="PTHR22760">
    <property type="entry name" value="GLYCOSYLTRANSFERASE"/>
    <property type="match status" value="1"/>
</dbReference>
<sequence>MWDMKKNNGINVSFIIFIFVISFLYRFSIPYFYPAALRADEVFQTLEPAHRLLTGHGVTTWEWQAGIRNWLFPDMIAGVWRVTDALGLGHSPLWIQGILCVLSLGLVAVFMALGAIVAGRTGLVACGLVGALWPDLVLGASRTTTEVLGGNLLALGTLLGVVAHALPSAGAFTVSWRRSYDVALYGAAAFFIGCGAGLRFQLMPAGLLALAWMAWWLRRRPAVVALMAVASALPVAGYGLVDLHTSGTFFGSVFRNVHANIGQNIAATYGMAPFYFYIVDLLGRWQVSFAIVAFFFLRGCRQFPMPSAVAGIIILSHSVIGHKEPSFIYGAIPLLLAVAAMRFGEWMDHVPVLRPGHWAMMGLAIMSLSGFVQQNYLARIRNSNALIHLQQVAARQKDLCGLAFPVRGEWAHTGGYSYFSRRDVPIYFADDGPSLAALSGSYNYIITYGRAWSSPPEDSAIACRREFCLFRVAPACTAPPDYDQFSQGMTIYESRIHQGIGKL</sequence>
<keyword evidence="7 9" id="KW-1133">Transmembrane helix</keyword>
<keyword evidence="3 10" id="KW-0328">Glycosyltransferase</keyword>
<dbReference type="EMBL" id="CP023036">
    <property type="protein sequence ID" value="AXY21846.1"/>
    <property type="molecule type" value="Genomic_DNA"/>
</dbReference>
<keyword evidence="4 10" id="KW-0808">Transferase</keyword>
<reference evidence="10 11" key="1">
    <citation type="submission" date="2017-08" db="EMBL/GenBank/DDBJ databases">
        <title>Complete genome sequence of Gluconacetobacter saccharivorans CV1 isolated from Fermented Vinegar.</title>
        <authorList>
            <person name="Kim S.-Y."/>
        </authorList>
    </citation>
    <scope>NUCLEOTIDE SEQUENCE [LARGE SCALE GENOMIC DNA]</scope>
    <source>
        <strain evidence="10 11">CV1</strain>
    </source>
</reference>
<dbReference type="GO" id="GO:0012505">
    <property type="term" value="C:endomembrane system"/>
    <property type="evidence" value="ECO:0007669"/>
    <property type="project" value="UniProtKB-SubCell"/>
</dbReference>